<sequence>MRLSGGGGDVSERLPGLDRILRGGRSRRTGSRSGSDDRSAGRRSGGWPGIGKPHASERGEGERERDGATRRTCCHGDVTRGQARLEMAFGRDQNSLRQ</sequence>
<accession>A0A2N7VGZ8</accession>
<evidence type="ECO:0000313" key="2">
    <source>
        <dbReference type="EMBL" id="PMS16433.1"/>
    </source>
</evidence>
<feature type="compositionally biased region" description="Basic and acidic residues" evidence="1">
    <location>
        <begin position="10"/>
        <end position="21"/>
    </location>
</feature>
<evidence type="ECO:0000313" key="3">
    <source>
        <dbReference type="Proteomes" id="UP000235347"/>
    </source>
</evidence>
<name>A0A2N7VGZ8_9BURK</name>
<gene>
    <name evidence="2" type="ORF">C0Z19_25890</name>
</gene>
<dbReference type="AlphaFoldDB" id="A0A2N7VGZ8"/>
<keyword evidence="3" id="KW-1185">Reference proteome</keyword>
<reference evidence="2 3" key="1">
    <citation type="submission" date="2018-01" db="EMBL/GenBank/DDBJ databases">
        <title>Whole genome analyses suggest that Burkholderia sensu lato contains two further novel genera in the rhizoxinica-symbiotica group Mycetohabitans gen. nov., and Trinickia gen. nov.: implications for the evolution of diazotrophy and nodulation in the Burkholderiaceae.</title>
        <authorList>
            <person name="Estrada-de los Santos P."/>
            <person name="Palmer M."/>
            <person name="Chavez-Ramirez B."/>
            <person name="Beukes C."/>
            <person name="Steenkamp E.T."/>
            <person name="Hirsch A.M."/>
            <person name="Manyaka P."/>
            <person name="Maluk M."/>
            <person name="Lafos M."/>
            <person name="Crook M."/>
            <person name="Gross E."/>
            <person name="Simon M.F."/>
            <person name="Bueno dos Reis Junior F."/>
            <person name="Poole P.S."/>
            <person name="Venter S.N."/>
            <person name="James E.K."/>
        </authorList>
    </citation>
    <scope>NUCLEOTIDE SEQUENCE [LARGE SCALE GENOMIC DNA]</scope>
    <source>
        <strain evidence="2 3">GP25-8</strain>
    </source>
</reference>
<organism evidence="2 3">
    <name type="scientific">Trinickia soli</name>
    <dbReference type="NCBI Taxonomy" id="380675"/>
    <lineage>
        <taxon>Bacteria</taxon>
        <taxon>Pseudomonadati</taxon>
        <taxon>Pseudomonadota</taxon>
        <taxon>Betaproteobacteria</taxon>
        <taxon>Burkholderiales</taxon>
        <taxon>Burkholderiaceae</taxon>
        <taxon>Trinickia</taxon>
    </lineage>
</organism>
<comment type="caution">
    <text evidence="2">The sequence shown here is derived from an EMBL/GenBank/DDBJ whole genome shotgun (WGS) entry which is preliminary data.</text>
</comment>
<protein>
    <submittedName>
        <fullName evidence="2">Uncharacterized protein</fullName>
    </submittedName>
</protein>
<dbReference type="EMBL" id="PNYB01000035">
    <property type="protein sequence ID" value="PMS16433.1"/>
    <property type="molecule type" value="Genomic_DNA"/>
</dbReference>
<dbReference type="Proteomes" id="UP000235347">
    <property type="component" value="Unassembled WGS sequence"/>
</dbReference>
<feature type="compositionally biased region" description="Basic and acidic residues" evidence="1">
    <location>
        <begin position="54"/>
        <end position="69"/>
    </location>
</feature>
<feature type="region of interest" description="Disordered" evidence="1">
    <location>
        <begin position="1"/>
        <end position="75"/>
    </location>
</feature>
<proteinExistence type="predicted"/>
<evidence type="ECO:0000256" key="1">
    <source>
        <dbReference type="SAM" id="MobiDB-lite"/>
    </source>
</evidence>